<organism evidence="2 3">
    <name type="scientific">Nocardia nova SH22a</name>
    <dbReference type="NCBI Taxonomy" id="1415166"/>
    <lineage>
        <taxon>Bacteria</taxon>
        <taxon>Bacillati</taxon>
        <taxon>Actinomycetota</taxon>
        <taxon>Actinomycetes</taxon>
        <taxon>Mycobacteriales</taxon>
        <taxon>Nocardiaceae</taxon>
        <taxon>Nocardia</taxon>
    </lineage>
</organism>
<dbReference type="AlphaFoldDB" id="W5TBK9"/>
<name>W5TBK9_9NOCA</name>
<dbReference type="STRING" id="1415166.NONO_c18020"/>
<dbReference type="HOGENOM" id="CLU_555299_0_0_11"/>
<accession>W5TBK9</accession>
<evidence type="ECO:0008006" key="4">
    <source>
        <dbReference type="Google" id="ProtNLM"/>
    </source>
</evidence>
<evidence type="ECO:0000313" key="3">
    <source>
        <dbReference type="Proteomes" id="UP000019150"/>
    </source>
</evidence>
<dbReference type="OrthoDB" id="4568219at2"/>
<feature type="compositionally biased region" description="Low complexity" evidence="1">
    <location>
        <begin position="350"/>
        <end position="359"/>
    </location>
</feature>
<dbReference type="RefSeq" id="WP_051494649.1">
    <property type="nucleotide sequence ID" value="NZ_CP006850.1"/>
</dbReference>
<proteinExistence type="predicted"/>
<dbReference type="PATRIC" id="fig|1415166.3.peg.1825"/>
<evidence type="ECO:0000256" key="1">
    <source>
        <dbReference type="SAM" id="MobiDB-lite"/>
    </source>
</evidence>
<dbReference type="KEGG" id="nno:NONO_c18020"/>
<gene>
    <name evidence="2" type="ORF">NONO_c18020</name>
</gene>
<protein>
    <recommendedName>
        <fullName evidence="4">Minor tail protein</fullName>
    </recommendedName>
</protein>
<dbReference type="eggNOG" id="ENOG5030IHS">
    <property type="taxonomic scope" value="Bacteria"/>
</dbReference>
<dbReference type="Proteomes" id="UP000019150">
    <property type="component" value="Chromosome"/>
</dbReference>
<feature type="region of interest" description="Disordered" evidence="1">
    <location>
        <begin position="350"/>
        <end position="371"/>
    </location>
</feature>
<sequence length="491" mass="49870">MADLPPLRYGKVVGRFLANTADGPDINENPEFPPLTGTVKFTAGAPKILVYEAEPDPATVVQLPAYYIASLDEFGYLTWRDQHGIRLVAPTAEVNPAGWTWRVDFDLSFEGSKVAIAPFSFEVPEYIPGPDPDDPDEGSEGLVDLTKVSPVPASNGEAVVRGLSVVDVDLVGDALVFVLDNGDHLDPVTVPQIAAATESADAAATSATDAESARDAAQAAVDSFGLHIGTATTGAPGDPVEVTVTGGPDFELNFVVPQGEQGPQGPPAPDATSSVKGIVALPGVVPGELGGTAAHPAVTGWADKSDVGHTHTSTDITDATDIGLDVLTAATQTAARAAIGAGTSNLTLGTSGTTAAAGNDSRLGDTRTPTAGTSPYDMHIVVCSKDTVRAASGSGDFPFGLKLQRAVTVDSITLRANTADASGNLVVELRKNGSAVSGTSTTVAAANQVAGGTPNTSGPWSFAAGDILLPYITGVGTTPGKGLIVELKARA</sequence>
<dbReference type="EMBL" id="CP006850">
    <property type="protein sequence ID" value="AHH16602.1"/>
    <property type="molecule type" value="Genomic_DNA"/>
</dbReference>
<reference evidence="2 3" key="1">
    <citation type="journal article" date="2014" name="Appl. Environ. Microbiol.">
        <title>Insights into the Microbial Degradation of Rubber and Gutta-Percha by Analysis of the Complete Genome of Nocardia nova SH22a.</title>
        <authorList>
            <person name="Luo Q."/>
            <person name="Hiessl S."/>
            <person name="Poehlein A."/>
            <person name="Daniel R."/>
            <person name="Steinbuchel A."/>
        </authorList>
    </citation>
    <scope>NUCLEOTIDE SEQUENCE [LARGE SCALE GENOMIC DNA]</scope>
    <source>
        <strain evidence="2">SH22a</strain>
    </source>
</reference>
<keyword evidence="3" id="KW-1185">Reference proteome</keyword>
<evidence type="ECO:0000313" key="2">
    <source>
        <dbReference type="EMBL" id="AHH16602.1"/>
    </source>
</evidence>